<dbReference type="PROSITE" id="PS01031">
    <property type="entry name" value="SHSP"/>
    <property type="match status" value="1"/>
</dbReference>
<reference evidence="3" key="1">
    <citation type="submission" date="2018-05" db="EMBL/GenBank/DDBJ databases">
        <authorList>
            <person name="Lanie J.A."/>
            <person name="Ng W.-L."/>
            <person name="Kazmierczak K.M."/>
            <person name="Andrzejewski T.M."/>
            <person name="Davidsen T.M."/>
            <person name="Wayne K.J."/>
            <person name="Tettelin H."/>
            <person name="Glass J.I."/>
            <person name="Rusch D."/>
            <person name="Podicherti R."/>
            <person name="Tsui H.-C.T."/>
            <person name="Winkler M.E."/>
        </authorList>
    </citation>
    <scope>NUCLEOTIDE SEQUENCE</scope>
</reference>
<dbReference type="Pfam" id="PF00011">
    <property type="entry name" value="HSP20"/>
    <property type="match status" value="1"/>
</dbReference>
<dbReference type="PANTHER" id="PTHR46733">
    <property type="entry name" value="26.5 KDA HEAT SHOCK PROTEIN, MITOCHONDRIAL"/>
    <property type="match status" value="1"/>
</dbReference>
<dbReference type="InterPro" id="IPR008978">
    <property type="entry name" value="HSP20-like_chaperone"/>
</dbReference>
<dbReference type="PANTHER" id="PTHR46733:SF4">
    <property type="entry name" value="HEAT SHOCK PROTEIN 21, CHLOROPLASTIC"/>
    <property type="match status" value="1"/>
</dbReference>
<evidence type="ECO:0000313" key="3">
    <source>
        <dbReference type="EMBL" id="SVB85454.1"/>
    </source>
</evidence>
<dbReference type="CDD" id="cd00298">
    <property type="entry name" value="ACD_sHsps_p23-like"/>
    <property type="match status" value="1"/>
</dbReference>
<dbReference type="SUPFAM" id="SSF49764">
    <property type="entry name" value="HSP20-like chaperones"/>
    <property type="match status" value="1"/>
</dbReference>
<sequence length="157" mass="18232">MKKISIIALFFLSGSVLAHSTMHNDFESMMKRMFKQMQMMDMHHEHLFEGMGKRHNNQRLFMNQSEDENTITLNITLEGIDKKDLDIHIEKNFLIIKAEKEISGESSHSKRSFVQKMLIPKNADRTGITAQFEDSVLVITIPKTTKTRPEVQQIIIQ</sequence>
<protein>
    <recommendedName>
        <fullName evidence="2">SHSP domain-containing protein</fullName>
    </recommendedName>
</protein>
<dbReference type="EMBL" id="UINC01060689">
    <property type="protein sequence ID" value="SVB85454.1"/>
    <property type="molecule type" value="Genomic_DNA"/>
</dbReference>
<dbReference type="Gene3D" id="2.60.40.790">
    <property type="match status" value="1"/>
</dbReference>
<evidence type="ECO:0000259" key="2">
    <source>
        <dbReference type="PROSITE" id="PS01031"/>
    </source>
</evidence>
<proteinExistence type="predicted"/>
<dbReference type="InterPro" id="IPR044587">
    <property type="entry name" value="HSP21-like"/>
</dbReference>
<gene>
    <name evidence="3" type="ORF">METZ01_LOCUS238308</name>
</gene>
<accession>A0A382HDP5</accession>
<dbReference type="AlphaFoldDB" id="A0A382HDP5"/>
<dbReference type="InterPro" id="IPR002068">
    <property type="entry name" value="A-crystallin/Hsp20_dom"/>
</dbReference>
<dbReference type="GO" id="GO:0009408">
    <property type="term" value="P:response to heat"/>
    <property type="evidence" value="ECO:0007669"/>
    <property type="project" value="InterPro"/>
</dbReference>
<organism evidence="3">
    <name type="scientific">marine metagenome</name>
    <dbReference type="NCBI Taxonomy" id="408172"/>
    <lineage>
        <taxon>unclassified sequences</taxon>
        <taxon>metagenomes</taxon>
        <taxon>ecological metagenomes</taxon>
    </lineage>
</organism>
<keyword evidence="1" id="KW-0346">Stress response</keyword>
<evidence type="ECO:0000256" key="1">
    <source>
        <dbReference type="ARBA" id="ARBA00023016"/>
    </source>
</evidence>
<feature type="domain" description="SHSP" evidence="2">
    <location>
        <begin position="51"/>
        <end position="157"/>
    </location>
</feature>
<name>A0A382HDP5_9ZZZZ</name>